<reference evidence="3 4" key="1">
    <citation type="submission" date="2019-05" db="EMBL/GenBank/DDBJ databases">
        <title>Panacibacter sp. strain 17mud1-8 Genome sequencing and assembly.</title>
        <authorList>
            <person name="Chhetri G."/>
        </authorList>
    </citation>
    <scope>NUCLEOTIDE SEQUENCE [LARGE SCALE GENOMIC DNA]</scope>
    <source>
        <strain evidence="3 4">17mud1-8</strain>
    </source>
</reference>
<gene>
    <name evidence="3" type="ORF">FC093_19980</name>
</gene>
<dbReference type="InterPro" id="IPR002110">
    <property type="entry name" value="Ankyrin_rpt"/>
</dbReference>
<evidence type="ECO:0000313" key="3">
    <source>
        <dbReference type="EMBL" id="TKK65391.1"/>
    </source>
</evidence>
<dbReference type="SUPFAM" id="SSF48403">
    <property type="entry name" value="Ankyrin repeat"/>
    <property type="match status" value="1"/>
</dbReference>
<sequence length="165" mass="18518">MLHHTRNQPFKTLYKLAVTATTIFIVSINQLDAQQKNLFEAVRNNNLKEVSALLNEGANPNAYDDDSDNVLINAAIYASANCMKLLLQRKANPNLKNKYGQTPLMLCTHELDKMKLLLHYDADINAKSNSENTALSIACSEYGLYKNVKWLIDNGADALFKRWGG</sequence>
<keyword evidence="2" id="KW-0040">ANK repeat</keyword>
<evidence type="ECO:0000313" key="4">
    <source>
        <dbReference type="Proteomes" id="UP000305848"/>
    </source>
</evidence>
<evidence type="ECO:0000256" key="2">
    <source>
        <dbReference type="ARBA" id="ARBA00023043"/>
    </source>
</evidence>
<proteinExistence type="predicted"/>
<dbReference type="EMBL" id="SZQL01000021">
    <property type="protein sequence ID" value="TKK65391.1"/>
    <property type="molecule type" value="Genomic_DNA"/>
</dbReference>
<dbReference type="AlphaFoldDB" id="A0A4U3KSV6"/>
<dbReference type="Pfam" id="PF00023">
    <property type="entry name" value="Ank"/>
    <property type="match status" value="1"/>
</dbReference>
<dbReference type="PANTHER" id="PTHR24126:SF14">
    <property type="entry name" value="ANK_REP_REGION DOMAIN-CONTAINING PROTEIN"/>
    <property type="match status" value="1"/>
</dbReference>
<dbReference type="RefSeq" id="WP_137263589.1">
    <property type="nucleotide sequence ID" value="NZ_SZQL01000021.1"/>
</dbReference>
<dbReference type="Proteomes" id="UP000305848">
    <property type="component" value="Unassembled WGS sequence"/>
</dbReference>
<dbReference type="Gene3D" id="1.25.40.20">
    <property type="entry name" value="Ankyrin repeat-containing domain"/>
    <property type="match status" value="2"/>
</dbReference>
<protein>
    <submittedName>
        <fullName evidence="3">Ankyrin repeat domain-containing protein</fullName>
    </submittedName>
</protein>
<keyword evidence="4" id="KW-1185">Reference proteome</keyword>
<dbReference type="Pfam" id="PF12796">
    <property type="entry name" value="Ank_2"/>
    <property type="match status" value="1"/>
</dbReference>
<keyword evidence="1" id="KW-0677">Repeat</keyword>
<dbReference type="InterPro" id="IPR036770">
    <property type="entry name" value="Ankyrin_rpt-contain_sf"/>
</dbReference>
<comment type="caution">
    <text evidence="3">The sequence shown here is derived from an EMBL/GenBank/DDBJ whole genome shotgun (WGS) entry which is preliminary data.</text>
</comment>
<dbReference type="PANTHER" id="PTHR24126">
    <property type="entry name" value="ANKYRIN REPEAT, PH AND SEC7 DOMAIN CONTAINING PROTEIN SECG-RELATED"/>
    <property type="match status" value="1"/>
</dbReference>
<organism evidence="3 4">
    <name type="scientific">Ilyomonas limi</name>
    <dbReference type="NCBI Taxonomy" id="2575867"/>
    <lineage>
        <taxon>Bacteria</taxon>
        <taxon>Pseudomonadati</taxon>
        <taxon>Bacteroidota</taxon>
        <taxon>Chitinophagia</taxon>
        <taxon>Chitinophagales</taxon>
        <taxon>Chitinophagaceae</taxon>
        <taxon>Ilyomonas</taxon>
    </lineage>
</organism>
<dbReference type="SMART" id="SM00248">
    <property type="entry name" value="ANK"/>
    <property type="match status" value="4"/>
</dbReference>
<dbReference type="OrthoDB" id="754271at2"/>
<evidence type="ECO:0000256" key="1">
    <source>
        <dbReference type="ARBA" id="ARBA00022737"/>
    </source>
</evidence>
<name>A0A4U3KSV6_9BACT</name>
<accession>A0A4U3KSV6</accession>